<dbReference type="GO" id="GO:0062129">
    <property type="term" value="C:chitin-based extracellular matrix"/>
    <property type="evidence" value="ECO:0007669"/>
    <property type="project" value="TreeGrafter"/>
</dbReference>
<feature type="signal peptide" evidence="2">
    <location>
        <begin position="1"/>
        <end position="24"/>
    </location>
</feature>
<dbReference type="Proteomes" id="UP000324222">
    <property type="component" value="Unassembled WGS sequence"/>
</dbReference>
<evidence type="ECO:0000256" key="1">
    <source>
        <dbReference type="PROSITE-ProRule" id="PRU00497"/>
    </source>
</evidence>
<keyword evidence="4" id="KW-1185">Reference proteome</keyword>
<evidence type="ECO:0000313" key="4">
    <source>
        <dbReference type="Proteomes" id="UP000324222"/>
    </source>
</evidence>
<name>A0A5B7FC71_PORTR</name>
<proteinExistence type="predicted"/>
<dbReference type="PANTHER" id="PTHR10380">
    <property type="entry name" value="CUTICLE PROTEIN"/>
    <property type="match status" value="1"/>
</dbReference>
<dbReference type="GO" id="GO:0008010">
    <property type="term" value="F:structural constituent of chitin-based larval cuticle"/>
    <property type="evidence" value="ECO:0007669"/>
    <property type="project" value="TreeGrafter"/>
</dbReference>
<accession>A0A5B7FC71</accession>
<evidence type="ECO:0000256" key="2">
    <source>
        <dbReference type="SAM" id="SignalP"/>
    </source>
</evidence>
<organism evidence="3 4">
    <name type="scientific">Portunus trituberculatus</name>
    <name type="common">Swimming crab</name>
    <name type="synonym">Neptunus trituberculatus</name>
    <dbReference type="NCBI Taxonomy" id="210409"/>
    <lineage>
        <taxon>Eukaryota</taxon>
        <taxon>Metazoa</taxon>
        <taxon>Ecdysozoa</taxon>
        <taxon>Arthropoda</taxon>
        <taxon>Crustacea</taxon>
        <taxon>Multicrustacea</taxon>
        <taxon>Malacostraca</taxon>
        <taxon>Eumalacostraca</taxon>
        <taxon>Eucarida</taxon>
        <taxon>Decapoda</taxon>
        <taxon>Pleocyemata</taxon>
        <taxon>Brachyura</taxon>
        <taxon>Eubrachyura</taxon>
        <taxon>Portunoidea</taxon>
        <taxon>Portunidae</taxon>
        <taxon>Portuninae</taxon>
        <taxon>Portunus</taxon>
    </lineage>
</organism>
<dbReference type="InterPro" id="IPR050468">
    <property type="entry name" value="Cuticle_Struct_Prot"/>
</dbReference>
<evidence type="ECO:0000313" key="3">
    <source>
        <dbReference type="EMBL" id="MPC43157.1"/>
    </source>
</evidence>
<dbReference type="PROSITE" id="PS51155">
    <property type="entry name" value="CHIT_BIND_RR_2"/>
    <property type="match status" value="1"/>
</dbReference>
<dbReference type="OrthoDB" id="6515429at2759"/>
<keyword evidence="2" id="KW-0732">Signal</keyword>
<dbReference type="EMBL" id="VSRR010005707">
    <property type="protein sequence ID" value="MPC43157.1"/>
    <property type="molecule type" value="Genomic_DNA"/>
</dbReference>
<dbReference type="Pfam" id="PF00379">
    <property type="entry name" value="Chitin_bind_4"/>
    <property type="match status" value="1"/>
</dbReference>
<dbReference type="AlphaFoldDB" id="A0A5B7FC71"/>
<feature type="chain" id="PRO_5022690838" evidence="2">
    <location>
        <begin position="25"/>
        <end position="437"/>
    </location>
</feature>
<dbReference type="InterPro" id="IPR000618">
    <property type="entry name" value="Insect_cuticle"/>
</dbReference>
<sequence>MDAFCLFSFQRIVCLLLLVASGRTDTPHSQDHAAADTIYRETVALDGSAGHGTPVVAHGGSLGHGARHGGSVTKDASVVSHGTPVVSHGVPAVSHGTPVVNHGVPVVSHGTPFVSHGVPVVAHSGSVNFGAPIVAHGVSTGYDATVVAHGTPVVAHGGSVGHIVPVVSHGGSVGHIVPVVGHGGLASHTGFGGPITSHGVSVGHGSPVVSHSGAVGHAPEVHAPVVKGAVISHGSGYQEPVRSQYHAQDAYGRYSFGYNAGTSARDETRDAYGNVHGSYTYVDSYGNLQTQHYIAGKDGFQVEGTNLPVQVSHEQRYKRSYAVFPASTEPLVSGVPSGHVTTVTRHQQGPVVADLPGPYGGPRGYGNKVVYQPPVVPNEGLIHANAYGVSPLLGKANLHGNFDKLSYNGFSYGFETGPSSLATYGTHFNQHIPQYSH</sequence>
<comment type="caution">
    <text evidence="3">The sequence shown here is derived from an EMBL/GenBank/DDBJ whole genome shotgun (WGS) entry which is preliminary data.</text>
</comment>
<keyword evidence="1" id="KW-0193">Cuticle</keyword>
<gene>
    <name evidence="3" type="primary">CUO6_4</name>
    <name evidence="3" type="ORF">E2C01_036795</name>
</gene>
<protein>
    <submittedName>
        <fullName evidence="3">Cuticle protein 6</fullName>
    </submittedName>
</protein>
<reference evidence="3 4" key="1">
    <citation type="submission" date="2019-05" db="EMBL/GenBank/DDBJ databases">
        <title>Another draft genome of Portunus trituberculatus and its Hox gene families provides insights of decapod evolution.</title>
        <authorList>
            <person name="Jeong J.-H."/>
            <person name="Song I."/>
            <person name="Kim S."/>
            <person name="Choi T."/>
            <person name="Kim D."/>
            <person name="Ryu S."/>
            <person name="Kim W."/>
        </authorList>
    </citation>
    <scope>NUCLEOTIDE SEQUENCE [LARGE SCALE GENOMIC DNA]</scope>
    <source>
        <tissue evidence="3">Muscle</tissue>
    </source>
</reference>